<dbReference type="EMBL" id="KB870805">
    <property type="protein sequence ID" value="EOA38962.1"/>
    <property type="molecule type" value="Genomic_DNA"/>
</dbReference>
<accession>R0GSS1</accession>
<organism evidence="2 3">
    <name type="scientific">Capsella rubella</name>
    <dbReference type="NCBI Taxonomy" id="81985"/>
    <lineage>
        <taxon>Eukaryota</taxon>
        <taxon>Viridiplantae</taxon>
        <taxon>Streptophyta</taxon>
        <taxon>Embryophyta</taxon>
        <taxon>Tracheophyta</taxon>
        <taxon>Spermatophyta</taxon>
        <taxon>Magnoliopsida</taxon>
        <taxon>eudicotyledons</taxon>
        <taxon>Gunneridae</taxon>
        <taxon>Pentapetalae</taxon>
        <taxon>rosids</taxon>
        <taxon>malvids</taxon>
        <taxon>Brassicales</taxon>
        <taxon>Brassicaceae</taxon>
        <taxon>Camelineae</taxon>
        <taxon>Capsella</taxon>
    </lineage>
</organism>
<reference evidence="3" key="1">
    <citation type="journal article" date="2013" name="Nat. Genet.">
        <title>The Capsella rubella genome and the genomic consequences of rapid mating system evolution.</title>
        <authorList>
            <person name="Slotte T."/>
            <person name="Hazzouri K.M."/>
            <person name="Agren J.A."/>
            <person name="Koenig D."/>
            <person name="Maumus F."/>
            <person name="Guo Y.L."/>
            <person name="Steige K."/>
            <person name="Platts A.E."/>
            <person name="Escobar J.S."/>
            <person name="Newman L.K."/>
            <person name="Wang W."/>
            <person name="Mandakova T."/>
            <person name="Vello E."/>
            <person name="Smith L.M."/>
            <person name="Henz S.R."/>
            <person name="Steffen J."/>
            <person name="Takuno S."/>
            <person name="Brandvain Y."/>
            <person name="Coop G."/>
            <person name="Andolfatto P."/>
            <person name="Hu T.T."/>
            <person name="Blanchette M."/>
            <person name="Clark R.M."/>
            <person name="Quesneville H."/>
            <person name="Nordborg M."/>
            <person name="Gaut B.S."/>
            <person name="Lysak M.A."/>
            <person name="Jenkins J."/>
            <person name="Grimwood J."/>
            <person name="Chapman J."/>
            <person name="Prochnik S."/>
            <person name="Shu S."/>
            <person name="Rokhsar D."/>
            <person name="Schmutz J."/>
            <person name="Weigel D."/>
            <person name="Wright S.I."/>
        </authorList>
    </citation>
    <scope>NUCLEOTIDE SEQUENCE [LARGE SCALE GENOMIC DNA]</scope>
    <source>
        <strain evidence="3">cv. Monte Gargano</strain>
    </source>
</reference>
<evidence type="ECO:0000256" key="1">
    <source>
        <dbReference type="SAM" id="SignalP"/>
    </source>
</evidence>
<gene>
    <name evidence="2" type="ORF">CARUB_v10011381mg</name>
</gene>
<protein>
    <submittedName>
        <fullName evidence="2">Uncharacterized protein</fullName>
    </submittedName>
</protein>
<proteinExistence type="predicted"/>
<evidence type="ECO:0000313" key="2">
    <source>
        <dbReference type="EMBL" id="EOA38962.1"/>
    </source>
</evidence>
<feature type="chain" id="PRO_5004341419" evidence="1">
    <location>
        <begin position="22"/>
        <end position="93"/>
    </location>
</feature>
<dbReference type="STRING" id="81985.R0GSS1"/>
<feature type="signal peptide" evidence="1">
    <location>
        <begin position="1"/>
        <end position="21"/>
    </location>
</feature>
<name>R0GSS1_9BRAS</name>
<keyword evidence="1" id="KW-0732">Signal</keyword>
<dbReference type="Proteomes" id="UP000029121">
    <property type="component" value="Unassembled WGS sequence"/>
</dbReference>
<sequence>MQVTIFNMGSTVVLIFQASTANSPEDSSNSSDYRFCVKLTRGFKQIFCSFRFCILCYAQLQYEQILKIFEKELVGSRRRTYGSLKKTNNAVVT</sequence>
<keyword evidence="3" id="KW-1185">Reference proteome</keyword>
<evidence type="ECO:0000313" key="3">
    <source>
        <dbReference type="Proteomes" id="UP000029121"/>
    </source>
</evidence>
<dbReference type="AlphaFoldDB" id="R0GSS1"/>